<organism evidence="3 4">
    <name type="scientific">Linnemannia schmuckeri</name>
    <dbReference type="NCBI Taxonomy" id="64567"/>
    <lineage>
        <taxon>Eukaryota</taxon>
        <taxon>Fungi</taxon>
        <taxon>Fungi incertae sedis</taxon>
        <taxon>Mucoromycota</taxon>
        <taxon>Mortierellomycotina</taxon>
        <taxon>Mortierellomycetes</taxon>
        <taxon>Mortierellales</taxon>
        <taxon>Mortierellaceae</taxon>
        <taxon>Linnemannia</taxon>
    </lineage>
</organism>
<dbReference type="EMBL" id="JAAAUQ010003096">
    <property type="protein sequence ID" value="KAF9118951.1"/>
    <property type="molecule type" value="Genomic_DNA"/>
</dbReference>
<dbReference type="Proteomes" id="UP000748756">
    <property type="component" value="Unassembled WGS sequence"/>
</dbReference>
<feature type="non-terminal residue" evidence="3">
    <location>
        <position position="287"/>
    </location>
</feature>
<feature type="region of interest" description="Disordered" evidence="2">
    <location>
        <begin position="227"/>
        <end position="251"/>
    </location>
</feature>
<keyword evidence="1" id="KW-0175">Coiled coil</keyword>
<name>A0A9P5R1P8_9FUNG</name>
<comment type="caution">
    <text evidence="3">The sequence shown here is derived from an EMBL/GenBank/DDBJ whole genome shotgun (WGS) entry which is preliminary data.</text>
</comment>
<sequence>YAGILRGTKNRGATASNPISIGTHTSSTTPVVAAPTNITAPPAAAIAPAASAAPSGTSANMANTTKEQMAKLEQQQKKSIASIRVEMQNGINTLRKDMETLFAKVLAAVNGTGTQPTNETMASTPAEAMEEETNEEPVQEDVELPQAPPPTCIVPDSLPSSPASTVSVNAVEMSKLAKSQGRTMTPPTNGPAYSVNTLRPNIQGGLSIAKADLHRDESTFTRKEKNKAVVRETPQDNISTPQLAQQTHQQAEEHTNAALVNLNATIADLRNDLAQQGEQYQKETAEL</sequence>
<proteinExistence type="predicted"/>
<gene>
    <name evidence="3" type="ORF">BG015_006465</name>
</gene>
<evidence type="ECO:0000256" key="1">
    <source>
        <dbReference type="SAM" id="Coils"/>
    </source>
</evidence>
<feature type="non-terminal residue" evidence="3">
    <location>
        <position position="1"/>
    </location>
</feature>
<evidence type="ECO:0000313" key="4">
    <source>
        <dbReference type="Proteomes" id="UP000748756"/>
    </source>
</evidence>
<evidence type="ECO:0000256" key="2">
    <source>
        <dbReference type="SAM" id="MobiDB-lite"/>
    </source>
</evidence>
<feature type="compositionally biased region" description="Polar residues" evidence="2">
    <location>
        <begin position="11"/>
        <end position="27"/>
    </location>
</feature>
<feature type="compositionally biased region" description="Polar residues" evidence="2">
    <location>
        <begin position="235"/>
        <end position="249"/>
    </location>
</feature>
<feature type="region of interest" description="Disordered" evidence="2">
    <location>
        <begin position="1"/>
        <end position="29"/>
    </location>
</feature>
<feature type="compositionally biased region" description="Polar residues" evidence="2">
    <location>
        <begin position="113"/>
        <end position="123"/>
    </location>
</feature>
<protein>
    <submittedName>
        <fullName evidence="3">Uncharacterized protein</fullName>
    </submittedName>
</protein>
<feature type="region of interest" description="Disordered" evidence="2">
    <location>
        <begin position="113"/>
        <end position="136"/>
    </location>
</feature>
<accession>A0A9P5R1P8</accession>
<dbReference type="AlphaFoldDB" id="A0A9P5R1P8"/>
<evidence type="ECO:0000313" key="3">
    <source>
        <dbReference type="EMBL" id="KAF9118951.1"/>
    </source>
</evidence>
<feature type="coiled-coil region" evidence="1">
    <location>
        <begin position="259"/>
        <end position="286"/>
    </location>
</feature>
<reference evidence="3" key="1">
    <citation type="journal article" date="2020" name="Fungal Divers.">
        <title>Resolving the Mortierellaceae phylogeny through synthesis of multi-gene phylogenetics and phylogenomics.</title>
        <authorList>
            <person name="Vandepol N."/>
            <person name="Liber J."/>
            <person name="Desiro A."/>
            <person name="Na H."/>
            <person name="Kennedy M."/>
            <person name="Barry K."/>
            <person name="Grigoriev I.V."/>
            <person name="Miller A.N."/>
            <person name="O'Donnell K."/>
            <person name="Stajich J.E."/>
            <person name="Bonito G."/>
        </authorList>
    </citation>
    <scope>NUCLEOTIDE SEQUENCE</scope>
    <source>
        <strain evidence="3">NRRL 6426</strain>
    </source>
</reference>
<keyword evidence="4" id="KW-1185">Reference proteome</keyword>